<evidence type="ECO:0000256" key="11">
    <source>
        <dbReference type="HAMAP-Rule" id="MF_00228"/>
    </source>
</evidence>
<evidence type="ECO:0000256" key="6">
    <source>
        <dbReference type="ARBA" id="ARBA00022741"/>
    </source>
</evidence>
<evidence type="ECO:0000256" key="9">
    <source>
        <dbReference type="ARBA" id="ARBA00022842"/>
    </source>
</evidence>
<comment type="similarity">
    <text evidence="11">Belongs to the Thz kinase family.</text>
</comment>
<evidence type="ECO:0000313" key="15">
    <source>
        <dbReference type="Proteomes" id="UP001167919"/>
    </source>
</evidence>
<dbReference type="PRINTS" id="PR01099">
    <property type="entry name" value="HYETHTZKNASE"/>
</dbReference>
<dbReference type="RefSeq" id="WP_128686751.1">
    <property type="nucleotide sequence ID" value="NZ_CP029684.2"/>
</dbReference>
<keyword evidence="7 11" id="KW-0418">Kinase</keyword>
<accession>A0AAJ1R9P9</accession>
<dbReference type="Pfam" id="PF02110">
    <property type="entry name" value="HK"/>
    <property type="match status" value="1"/>
</dbReference>
<dbReference type="GO" id="GO:0009228">
    <property type="term" value="P:thiamine biosynthetic process"/>
    <property type="evidence" value="ECO:0007669"/>
    <property type="project" value="UniProtKB-KW"/>
</dbReference>
<feature type="binding site" evidence="11">
    <location>
        <position position="40"/>
    </location>
    <ligand>
        <name>substrate</name>
    </ligand>
</feature>
<dbReference type="EMBL" id="CP029684">
    <property type="protein sequence ID" value="QAS70282.1"/>
    <property type="molecule type" value="Genomic_DNA"/>
</dbReference>
<dbReference type="CDD" id="cd01170">
    <property type="entry name" value="THZ_kinase"/>
    <property type="match status" value="1"/>
</dbReference>
<evidence type="ECO:0000313" key="14">
    <source>
        <dbReference type="Proteomes" id="UP000286907"/>
    </source>
</evidence>
<dbReference type="AlphaFoldDB" id="A0AAJ1R9P9"/>
<reference evidence="13 14" key="1">
    <citation type="journal article" date="2019" name="Syst. Appl. Microbiol.">
        <title>Oenococcus sicerae sp. nov., isolated from French cider.</title>
        <authorList>
            <person name="Cousin F.J."/>
            <person name="Le Guellec R."/>
            <person name="Chagnot C."/>
            <person name="Goux D."/>
            <person name="Dalmasso M."/>
            <person name="Laplace J.M."/>
            <person name="Cretenet M."/>
        </authorList>
    </citation>
    <scope>NUCLEOTIDE SEQUENCE [LARGE SCALE GENOMIC DNA]</scope>
    <source>
        <strain evidence="13 14">UCMA 15228</strain>
    </source>
</reference>
<dbReference type="GO" id="GO:0005524">
    <property type="term" value="F:ATP binding"/>
    <property type="evidence" value="ECO:0007669"/>
    <property type="project" value="UniProtKB-UniRule"/>
</dbReference>
<comment type="pathway">
    <text evidence="3 11">Cofactor biosynthesis; thiamine diphosphate biosynthesis; 4-methyl-5-(2-phosphoethyl)-thiazole from 5-(2-hydroxyethyl)-4-methylthiazole: step 1/1.</text>
</comment>
<evidence type="ECO:0000256" key="10">
    <source>
        <dbReference type="ARBA" id="ARBA00022977"/>
    </source>
</evidence>
<reference evidence="12" key="2">
    <citation type="submission" date="2019-01" db="EMBL/GenBank/DDBJ databases">
        <title>Oenococcus sicerae UCMA17102.</title>
        <authorList>
            <person name="Cousin F.J."/>
            <person name="Le Guellec R."/>
            <person name="Cretenet M."/>
        </authorList>
    </citation>
    <scope>NUCLEOTIDE SEQUENCE</scope>
    <source>
        <strain evidence="12">UCMA17102</strain>
    </source>
</reference>
<keyword evidence="4 11" id="KW-0808">Transferase</keyword>
<evidence type="ECO:0000256" key="7">
    <source>
        <dbReference type="ARBA" id="ARBA00022777"/>
    </source>
</evidence>
<reference evidence="13" key="3">
    <citation type="submission" date="2020-01" db="EMBL/GenBank/DDBJ databases">
        <authorList>
            <person name="Cousin F.J."/>
            <person name="Le Guellec R."/>
            <person name="Cretenet M."/>
        </authorList>
    </citation>
    <scope>NUCLEOTIDE SEQUENCE</scope>
    <source>
        <strain evidence="13">UCMA 15228</strain>
    </source>
</reference>
<keyword evidence="8 11" id="KW-0067">ATP-binding</keyword>
<evidence type="ECO:0000313" key="13">
    <source>
        <dbReference type="EMBL" id="QAS70282.1"/>
    </source>
</evidence>
<feature type="binding site" evidence="11">
    <location>
        <position position="189"/>
    </location>
    <ligand>
        <name>substrate</name>
    </ligand>
</feature>
<organism evidence="12 15">
    <name type="scientific">Oenococcus sicerae</name>
    <dbReference type="NCBI Taxonomy" id="2203724"/>
    <lineage>
        <taxon>Bacteria</taxon>
        <taxon>Bacillati</taxon>
        <taxon>Bacillota</taxon>
        <taxon>Bacilli</taxon>
        <taxon>Lactobacillales</taxon>
        <taxon>Lactobacillaceae</taxon>
        <taxon>Oenococcus</taxon>
    </lineage>
</organism>
<keyword evidence="14" id="KW-1185">Reference proteome</keyword>
<comment type="cofactor">
    <cofactor evidence="2 11">
        <name>Mg(2+)</name>
        <dbReference type="ChEBI" id="CHEBI:18420"/>
    </cofactor>
</comment>
<sequence length="266" mass="28365">MTNSIAKIRKTNPIVLNVSNSVTQQHVADAINFIGASPIMFDDEREASELINISSALVINLGTTNRSSIQKSILSGQAANQKHIPVIVDPVAIAASTIRTEHFDQLIKKVKINVLRGNIAEVAAIAGVDWQNKGIDAGDGQGDRLAIAKKAANQLKALVVVSGQEDIVTDGADSYLISNGNQQLATNVGSGDMLDGIIAAALGTEQSLESCVLGTAILAIAGEIAAERFPHQPYSFFNQVFDVLGLMDDSQYMRYLKIKKIPAQDL</sequence>
<comment type="function">
    <text evidence="11">Catalyzes the phosphorylation of the hydroxyl group of 4-methyl-5-beta-hydroxyethylthiazole (THZ).</text>
</comment>
<name>A0AAJ1R9P9_9LACO</name>
<dbReference type="GO" id="GO:0009229">
    <property type="term" value="P:thiamine diphosphate biosynthetic process"/>
    <property type="evidence" value="ECO:0007669"/>
    <property type="project" value="UniProtKB-UniRule"/>
</dbReference>
<feature type="binding site" evidence="11">
    <location>
        <position position="162"/>
    </location>
    <ligand>
        <name>ATP</name>
        <dbReference type="ChEBI" id="CHEBI:30616"/>
    </ligand>
</feature>
<feature type="binding site" evidence="11">
    <location>
        <position position="116"/>
    </location>
    <ligand>
        <name>ATP</name>
        <dbReference type="ChEBI" id="CHEBI:30616"/>
    </ligand>
</feature>
<evidence type="ECO:0000256" key="1">
    <source>
        <dbReference type="ARBA" id="ARBA00001771"/>
    </source>
</evidence>
<dbReference type="GO" id="GO:0000287">
    <property type="term" value="F:magnesium ion binding"/>
    <property type="evidence" value="ECO:0007669"/>
    <property type="project" value="UniProtKB-UniRule"/>
</dbReference>
<evidence type="ECO:0000256" key="8">
    <source>
        <dbReference type="ARBA" id="ARBA00022840"/>
    </source>
</evidence>
<dbReference type="Proteomes" id="UP001167919">
    <property type="component" value="Unassembled WGS sequence"/>
</dbReference>
<dbReference type="SUPFAM" id="SSF53613">
    <property type="entry name" value="Ribokinase-like"/>
    <property type="match status" value="1"/>
</dbReference>
<proteinExistence type="inferred from homology"/>
<keyword evidence="5 11" id="KW-0479">Metal-binding</keyword>
<evidence type="ECO:0000256" key="4">
    <source>
        <dbReference type="ARBA" id="ARBA00022679"/>
    </source>
</evidence>
<evidence type="ECO:0000256" key="3">
    <source>
        <dbReference type="ARBA" id="ARBA00004868"/>
    </source>
</evidence>
<evidence type="ECO:0000313" key="12">
    <source>
        <dbReference type="EMBL" id="MDN6899593.1"/>
    </source>
</evidence>
<dbReference type="HAMAP" id="MF_00228">
    <property type="entry name" value="Thz_kinase"/>
    <property type="match status" value="1"/>
</dbReference>
<dbReference type="GO" id="GO:0004417">
    <property type="term" value="F:hydroxyethylthiazole kinase activity"/>
    <property type="evidence" value="ECO:0007669"/>
    <property type="project" value="UniProtKB-UniRule"/>
</dbReference>
<dbReference type="EMBL" id="SDWY01000001">
    <property type="protein sequence ID" value="MDN6899593.1"/>
    <property type="molecule type" value="Genomic_DNA"/>
</dbReference>
<evidence type="ECO:0000256" key="2">
    <source>
        <dbReference type="ARBA" id="ARBA00001946"/>
    </source>
</evidence>
<dbReference type="InterPro" id="IPR000417">
    <property type="entry name" value="Hyethyz_kinase"/>
</dbReference>
<keyword evidence="6 11" id="KW-0547">Nucleotide-binding</keyword>
<protein>
    <recommendedName>
        <fullName evidence="11">Hydroxyethylthiazole kinase</fullName>
        <ecNumber evidence="11">2.7.1.50</ecNumber>
    </recommendedName>
    <alternativeName>
        <fullName evidence="11">4-methyl-5-beta-hydroxyethylthiazole kinase</fullName>
        <shortName evidence="11">TH kinase</shortName>
        <shortName evidence="11">Thz kinase</shortName>
    </alternativeName>
</protein>
<dbReference type="EC" id="2.7.1.50" evidence="11"/>
<keyword evidence="9 11" id="KW-0460">Magnesium</keyword>
<dbReference type="Gene3D" id="3.40.1190.20">
    <property type="match status" value="1"/>
</dbReference>
<keyword evidence="10 11" id="KW-0784">Thiamine biosynthesis</keyword>
<dbReference type="InterPro" id="IPR029056">
    <property type="entry name" value="Ribokinase-like"/>
</dbReference>
<gene>
    <name evidence="11 13" type="primary">thiM</name>
    <name evidence="13" type="ORF">DLJ48_06985</name>
    <name evidence="12" type="ORF">EVC35_01035</name>
</gene>
<evidence type="ECO:0000256" key="5">
    <source>
        <dbReference type="ARBA" id="ARBA00022723"/>
    </source>
</evidence>
<dbReference type="NCBIfam" id="NF006830">
    <property type="entry name" value="PRK09355.1"/>
    <property type="match status" value="1"/>
</dbReference>
<comment type="catalytic activity">
    <reaction evidence="1 11">
        <text>5-(2-hydroxyethyl)-4-methylthiazole + ATP = 4-methyl-5-(2-phosphooxyethyl)-thiazole + ADP + H(+)</text>
        <dbReference type="Rhea" id="RHEA:24212"/>
        <dbReference type="ChEBI" id="CHEBI:15378"/>
        <dbReference type="ChEBI" id="CHEBI:17957"/>
        <dbReference type="ChEBI" id="CHEBI:30616"/>
        <dbReference type="ChEBI" id="CHEBI:58296"/>
        <dbReference type="ChEBI" id="CHEBI:456216"/>
        <dbReference type="EC" id="2.7.1.50"/>
    </reaction>
</comment>
<dbReference type="PIRSF" id="PIRSF000513">
    <property type="entry name" value="Thz_kinase"/>
    <property type="match status" value="1"/>
</dbReference>
<dbReference type="Proteomes" id="UP000286907">
    <property type="component" value="Chromosome"/>
</dbReference>